<evidence type="ECO:0000313" key="2">
    <source>
        <dbReference type="Proteomes" id="UP001239111"/>
    </source>
</evidence>
<protein>
    <submittedName>
        <fullName evidence="1">Uncharacterized protein</fullName>
    </submittedName>
</protein>
<accession>A0ACC2NQ44</accession>
<gene>
    <name evidence="1" type="ORF">QAD02_004267</name>
</gene>
<keyword evidence="2" id="KW-1185">Reference proteome</keyword>
<name>A0ACC2NQ44_9HYME</name>
<dbReference type="Proteomes" id="UP001239111">
    <property type="component" value="Chromosome 3"/>
</dbReference>
<organism evidence="1 2">
    <name type="scientific">Eretmocerus hayati</name>
    <dbReference type="NCBI Taxonomy" id="131215"/>
    <lineage>
        <taxon>Eukaryota</taxon>
        <taxon>Metazoa</taxon>
        <taxon>Ecdysozoa</taxon>
        <taxon>Arthropoda</taxon>
        <taxon>Hexapoda</taxon>
        <taxon>Insecta</taxon>
        <taxon>Pterygota</taxon>
        <taxon>Neoptera</taxon>
        <taxon>Endopterygota</taxon>
        <taxon>Hymenoptera</taxon>
        <taxon>Apocrita</taxon>
        <taxon>Proctotrupomorpha</taxon>
        <taxon>Chalcidoidea</taxon>
        <taxon>Aphelinidae</taxon>
        <taxon>Aphelininae</taxon>
        <taxon>Eretmocerus</taxon>
    </lineage>
</organism>
<comment type="caution">
    <text evidence="1">The sequence shown here is derived from an EMBL/GenBank/DDBJ whole genome shotgun (WGS) entry which is preliminary data.</text>
</comment>
<evidence type="ECO:0000313" key="1">
    <source>
        <dbReference type="EMBL" id="KAJ8673006.1"/>
    </source>
</evidence>
<proteinExistence type="predicted"/>
<dbReference type="EMBL" id="CM056743">
    <property type="protein sequence ID" value="KAJ8673006.1"/>
    <property type="molecule type" value="Genomic_DNA"/>
</dbReference>
<reference evidence="1" key="1">
    <citation type="submission" date="2023-04" db="EMBL/GenBank/DDBJ databases">
        <title>A chromosome-level genome assembly of the parasitoid wasp Eretmocerus hayati.</title>
        <authorList>
            <person name="Zhong Y."/>
            <person name="Liu S."/>
            <person name="Liu Y."/>
        </authorList>
    </citation>
    <scope>NUCLEOTIDE SEQUENCE</scope>
    <source>
        <strain evidence="1">ZJU_SS_LIU_2023</strain>
    </source>
</reference>
<sequence>MKLSAAKRALYTAISNKESVLFQEIIAEDGGEIQLGPLEVSFWSFLREDERSKVDAFLNSERDLEAAPTVRAVMVMPKKTAIANVGIRKLKNDLQSAIFYEIQVIIHDRGDWHSMMQKTTSPQASNRRAKRKRNYANTASSTDDNQEGSGRSKRERAKLSQADEELARQLSENHDDEELDNVISDRLEAPPVQGVVSDGTNVGEDADPSVHSSAGIAPGPEGRSWFQSGGACTRTIRDRRSRSPSMRSHPTTPLPDEIPSVPSEIDSIEPMETDEVEQNQSLRRKIARRDKKIVKLTRKIVELEAELSKLRLRKMDYPLPTGDYVLPDHIVARSPNSNAKDFAKFMIKKVFTREERSSCSLYGGRVASNEYETKPALPVEKMNAILNLLWMKFESRDKYFEGNFGTAARNQLTEKTGLNMQSEHVIIVLIVFTLLMSGLCFTCIFNCVKKLIRDHKIIKEHIRQSREKRLDELGRKSTPCSEIGGKDHHHHHHHGSESPSLEILTNPRELISRGGSASHEFTREQSVRLSVDLSDIHQSNNVRNATQERLQESSEERETRDMACQTRESLFDSGVVLKPLAHPAFTTFGFQTHSVHELPRQSTEPGPHCSLSRGPSPAPSVSSIGGSLSRRSCPRHSSSLVPAPPGWRHESSPGDDFQRVSGTGSHITELPPQIHTDNDDVDEDLDDKDGGKPLARFVRQRTIGSGENYGFIYGSEVEPSLRPQGIGGAGGLAKPVKCPKVGMDPSFKTEAVIEVEQKRPFSIDSTKSAPDVIATH</sequence>